<proteinExistence type="predicted"/>
<keyword evidence="2" id="KW-1185">Reference proteome</keyword>
<dbReference type="Proteomes" id="UP000224460">
    <property type="component" value="Unassembled WGS sequence"/>
</dbReference>
<evidence type="ECO:0000313" key="1">
    <source>
        <dbReference type="EMBL" id="PHV69865.1"/>
    </source>
</evidence>
<gene>
    <name evidence="1" type="ORF">CS063_13580</name>
</gene>
<comment type="caution">
    <text evidence="1">The sequence shown here is derived from an EMBL/GenBank/DDBJ whole genome shotgun (WGS) entry which is preliminary data.</text>
</comment>
<name>A0AC61DAR0_9FIRM</name>
<evidence type="ECO:0000313" key="2">
    <source>
        <dbReference type="Proteomes" id="UP000224460"/>
    </source>
</evidence>
<protein>
    <submittedName>
        <fullName evidence="1">ATP synthase subunit</fullName>
    </submittedName>
</protein>
<dbReference type="EMBL" id="PEDL01000017">
    <property type="protein sequence ID" value="PHV69865.1"/>
    <property type="molecule type" value="Genomic_DNA"/>
</dbReference>
<reference evidence="1" key="1">
    <citation type="submission" date="2017-10" db="EMBL/GenBank/DDBJ databases">
        <title>Genome sequence of cellulolytic Lachnospiraceae bacterium XHS1971 isolated from hotspring sediment.</title>
        <authorList>
            <person name="Vasudevan G."/>
            <person name="Joshi A.J."/>
            <person name="Hivarkar S."/>
            <person name="Lanjekar V.B."/>
            <person name="Dhakephalkar P.K."/>
            <person name="Dagar S."/>
        </authorList>
    </citation>
    <scope>NUCLEOTIDE SEQUENCE</scope>
    <source>
        <strain evidence="1">XHS1971</strain>
    </source>
</reference>
<organism evidence="1 2">
    <name type="scientific">Sporanaerobium hydrogeniformans</name>
    <dbReference type="NCBI Taxonomy" id="3072179"/>
    <lineage>
        <taxon>Bacteria</taxon>
        <taxon>Bacillati</taxon>
        <taxon>Bacillota</taxon>
        <taxon>Clostridia</taxon>
        <taxon>Lachnospirales</taxon>
        <taxon>Lachnospiraceae</taxon>
        <taxon>Sporanaerobium</taxon>
    </lineage>
</organism>
<accession>A0AC61DAR0</accession>
<sequence length="75" mass="8579">MKKNNWVRCLSLISQVGISMLVPILLCIWFGAFLDGKTQKEPLFTIIFIFLGVGAAFRNLFYIVGKEIKKGEKRE</sequence>